<keyword evidence="2 5" id="KW-0812">Transmembrane</keyword>
<dbReference type="Gramene" id="KCW62771">
    <property type="protein sequence ID" value="KCW62771"/>
    <property type="gene ID" value="EUGRSUZ_G00355"/>
</dbReference>
<accession>A0A059BA37</accession>
<dbReference type="GO" id="GO:0016236">
    <property type="term" value="P:macroautophagy"/>
    <property type="evidence" value="ECO:0000318"/>
    <property type="project" value="GO_Central"/>
</dbReference>
<dbReference type="AlphaFoldDB" id="A0A059BA37"/>
<gene>
    <name evidence="6" type="ORF">EUGRSUZ_G00355</name>
</gene>
<dbReference type="eggNOG" id="KOG3966">
    <property type="taxonomic scope" value="Eukaryota"/>
</dbReference>
<comment type="subcellular location">
    <subcellularLocation>
        <location evidence="1">Membrane</location>
        <topology evidence="1">Multi-pass membrane protein</topology>
    </subcellularLocation>
</comment>
<dbReference type="KEGG" id="egr:104452590"/>
<dbReference type="PANTHER" id="PTHR21389:SF0">
    <property type="entry name" value="ETOPOSIDE-INDUCED PROTEIN 2.4 HOMOLOG"/>
    <property type="match status" value="1"/>
</dbReference>
<evidence type="ECO:0000313" key="6">
    <source>
        <dbReference type="EMBL" id="KCW62771.1"/>
    </source>
</evidence>
<dbReference type="FunCoup" id="A0A059BA37">
    <property type="interactions" value="1592"/>
</dbReference>
<evidence type="ECO:0008006" key="7">
    <source>
        <dbReference type="Google" id="ProtNLM"/>
    </source>
</evidence>
<evidence type="ECO:0000256" key="1">
    <source>
        <dbReference type="ARBA" id="ARBA00004141"/>
    </source>
</evidence>
<feature type="transmembrane region" description="Helical" evidence="5">
    <location>
        <begin position="257"/>
        <end position="276"/>
    </location>
</feature>
<dbReference type="InterPro" id="IPR059112">
    <property type="entry name" value="CysZ/EI24"/>
</dbReference>
<proteinExistence type="predicted"/>
<evidence type="ECO:0000256" key="5">
    <source>
        <dbReference type="SAM" id="Phobius"/>
    </source>
</evidence>
<dbReference type="InParanoid" id="A0A059BA37"/>
<reference evidence="6" key="1">
    <citation type="submission" date="2013-07" db="EMBL/GenBank/DDBJ databases">
        <title>The genome of Eucalyptus grandis.</title>
        <authorList>
            <person name="Schmutz J."/>
            <person name="Hayes R."/>
            <person name="Myburg A."/>
            <person name="Tuskan G."/>
            <person name="Grattapaglia D."/>
            <person name="Rokhsar D.S."/>
        </authorList>
    </citation>
    <scope>NUCLEOTIDE SEQUENCE</scope>
    <source>
        <tissue evidence="6">Leaf extractions</tissue>
    </source>
</reference>
<dbReference type="GO" id="GO:0016020">
    <property type="term" value="C:membrane"/>
    <property type="evidence" value="ECO:0007669"/>
    <property type="project" value="UniProtKB-SubCell"/>
</dbReference>
<keyword evidence="4 5" id="KW-0472">Membrane</keyword>
<evidence type="ECO:0000256" key="2">
    <source>
        <dbReference type="ARBA" id="ARBA00022692"/>
    </source>
</evidence>
<sequence>MEVAMSRTKEASRLWFAGFADACCLHRVVALCLRSKKLSIRTGQCFLLNGFIFLGSIVLLKSLVIPTLEWILPENCSQITSQDSCPFSRVLRLYSFLRSALVQLFYVFWFYPLYIFSIILSTMWYNDIAKHGFAAMEEQPSNQNEAVALESTTEKENLVDLGGVMIGIGEQVYSILLLTFFFLEVYALGFVPYIGKTLSFFLLSWLYAYYCFEYKWNFTEVSLDKRLDFFQSNWAFFAGFGNPCVLASFFFSPLVGYGVMAILFPLFVLTATSSRAEQAIFSKGRKEKDAGLGRLPLFYAADTFSMWVLRLLNLESWEQVQEKKMH</sequence>
<dbReference type="EMBL" id="KK198759">
    <property type="protein sequence ID" value="KCW62771.1"/>
    <property type="molecule type" value="Genomic_DNA"/>
</dbReference>
<evidence type="ECO:0000256" key="3">
    <source>
        <dbReference type="ARBA" id="ARBA00022989"/>
    </source>
</evidence>
<dbReference type="GO" id="GO:0005783">
    <property type="term" value="C:endoplasmic reticulum"/>
    <property type="evidence" value="ECO:0000318"/>
    <property type="project" value="GO_Central"/>
</dbReference>
<evidence type="ECO:0000256" key="4">
    <source>
        <dbReference type="ARBA" id="ARBA00023136"/>
    </source>
</evidence>
<protein>
    <recommendedName>
        <fullName evidence="7">Protein EI24 homolog</fullName>
    </recommendedName>
</protein>
<dbReference type="OMA" id="CMLMMEV"/>
<organism evidence="6">
    <name type="scientific">Eucalyptus grandis</name>
    <name type="common">Flooded gum</name>
    <dbReference type="NCBI Taxonomy" id="71139"/>
    <lineage>
        <taxon>Eukaryota</taxon>
        <taxon>Viridiplantae</taxon>
        <taxon>Streptophyta</taxon>
        <taxon>Embryophyta</taxon>
        <taxon>Tracheophyta</taxon>
        <taxon>Spermatophyta</taxon>
        <taxon>Magnoliopsida</taxon>
        <taxon>eudicotyledons</taxon>
        <taxon>Gunneridae</taxon>
        <taxon>Pentapetalae</taxon>
        <taxon>rosids</taxon>
        <taxon>malvids</taxon>
        <taxon>Myrtales</taxon>
        <taxon>Myrtaceae</taxon>
        <taxon>Myrtoideae</taxon>
        <taxon>Eucalypteae</taxon>
        <taxon>Eucalyptus</taxon>
    </lineage>
</organism>
<feature type="transmembrane region" description="Helical" evidence="5">
    <location>
        <begin position="45"/>
        <end position="65"/>
    </location>
</feature>
<keyword evidence="3 5" id="KW-1133">Transmembrane helix</keyword>
<name>A0A059BA37_EUCGR</name>
<dbReference type="PANTHER" id="PTHR21389">
    <property type="entry name" value="P53 INDUCED PROTEIN"/>
    <property type="match status" value="1"/>
</dbReference>
<feature type="transmembrane region" description="Helical" evidence="5">
    <location>
        <begin position="104"/>
        <end position="126"/>
    </location>
</feature>
<dbReference type="OrthoDB" id="266518at2759"/>
<feature type="transmembrane region" description="Helical" evidence="5">
    <location>
        <begin position="164"/>
        <end position="187"/>
    </location>
</feature>
<dbReference type="STRING" id="71139.A0A059BA37"/>
<dbReference type="Pfam" id="PF07264">
    <property type="entry name" value="EI24"/>
    <property type="match status" value="1"/>
</dbReference>